<reference evidence="1 2" key="1">
    <citation type="submission" date="2018-09" db="EMBL/GenBank/DDBJ databases">
        <title>Genomic investigation of the strawberry pathogen Phytophthora fragariae indicates pathogenicity is determined by transcriptional variation in three key races.</title>
        <authorList>
            <person name="Adams T.M."/>
            <person name="Armitage A.D."/>
            <person name="Sobczyk M.K."/>
            <person name="Bates H.J."/>
            <person name="Dunwell J.M."/>
            <person name="Nellist C.F."/>
            <person name="Harrison R.J."/>
        </authorList>
    </citation>
    <scope>NUCLEOTIDE SEQUENCE [LARGE SCALE GENOMIC DNA]</scope>
    <source>
        <strain evidence="1 2">SCRP324</strain>
    </source>
</reference>
<gene>
    <name evidence="1" type="ORF">PR002_g30638</name>
</gene>
<protein>
    <submittedName>
        <fullName evidence="1">Uncharacterized protein</fullName>
    </submittedName>
</protein>
<evidence type="ECO:0000313" key="2">
    <source>
        <dbReference type="Proteomes" id="UP000435112"/>
    </source>
</evidence>
<dbReference type="EMBL" id="QXFU01007156">
    <property type="protein sequence ID" value="KAE8959126.1"/>
    <property type="molecule type" value="Genomic_DNA"/>
</dbReference>
<organism evidence="1 2">
    <name type="scientific">Phytophthora rubi</name>
    <dbReference type="NCBI Taxonomy" id="129364"/>
    <lineage>
        <taxon>Eukaryota</taxon>
        <taxon>Sar</taxon>
        <taxon>Stramenopiles</taxon>
        <taxon>Oomycota</taxon>
        <taxon>Peronosporomycetes</taxon>
        <taxon>Peronosporales</taxon>
        <taxon>Peronosporaceae</taxon>
        <taxon>Phytophthora</taxon>
    </lineage>
</organism>
<name>A0A6A3GQY0_9STRA</name>
<sequence>MLAVDIELMPISGETIAGDAVAHTDECCRHVQLRRQHHAAELYQPDQPMVTR</sequence>
<dbReference type="AlphaFoldDB" id="A0A6A3GQY0"/>
<accession>A0A6A3GQY0</accession>
<proteinExistence type="predicted"/>
<evidence type="ECO:0000313" key="1">
    <source>
        <dbReference type="EMBL" id="KAE8959126.1"/>
    </source>
</evidence>
<dbReference type="Proteomes" id="UP000435112">
    <property type="component" value="Unassembled WGS sequence"/>
</dbReference>
<comment type="caution">
    <text evidence="1">The sequence shown here is derived from an EMBL/GenBank/DDBJ whole genome shotgun (WGS) entry which is preliminary data.</text>
</comment>